<evidence type="ECO:0000313" key="2">
    <source>
        <dbReference type="EMBL" id="KAJ8870389.1"/>
    </source>
</evidence>
<dbReference type="Pfam" id="PF03184">
    <property type="entry name" value="DDE_1"/>
    <property type="match status" value="1"/>
</dbReference>
<dbReference type="EMBL" id="JARBHB010000013">
    <property type="protein sequence ID" value="KAJ8870389.1"/>
    <property type="molecule type" value="Genomic_DNA"/>
</dbReference>
<feature type="domain" description="DDE-1" evidence="1">
    <location>
        <begin position="41"/>
        <end position="141"/>
    </location>
</feature>
<sequence length="195" mass="22421">MQELGFGLTVAKVRHVAYELATRVGHQDLFSGENASASKWWWANFKGWINSELFLEWFTFFTSAIPPARPVILIMDSHASHINPTVISLAKENSIFLFTFSARTKHLLQPLDVGIYKPLKSHWAQSMNSYMTENSTEKPNRTHFHTLLNPHSFSVSVRRKSSMPLRKLDFVHLKESAIPREALRSSQLTNWPLNE</sequence>
<keyword evidence="3" id="KW-1185">Reference proteome</keyword>
<dbReference type="PANTHER" id="PTHR19303:SF57">
    <property type="entry name" value="HTH CENPB-TYPE DOMAIN-CONTAINING PROTEIN"/>
    <property type="match status" value="1"/>
</dbReference>
<protein>
    <recommendedName>
        <fullName evidence="1">DDE-1 domain-containing protein</fullName>
    </recommendedName>
</protein>
<dbReference type="Proteomes" id="UP001159363">
    <property type="component" value="Chromosome 12"/>
</dbReference>
<evidence type="ECO:0000259" key="1">
    <source>
        <dbReference type="Pfam" id="PF03184"/>
    </source>
</evidence>
<dbReference type="InterPro" id="IPR050863">
    <property type="entry name" value="CenT-Element_Derived"/>
</dbReference>
<dbReference type="PANTHER" id="PTHR19303">
    <property type="entry name" value="TRANSPOSON"/>
    <property type="match status" value="1"/>
</dbReference>
<comment type="caution">
    <text evidence="2">The sequence shown here is derived from an EMBL/GenBank/DDBJ whole genome shotgun (WGS) entry which is preliminary data.</text>
</comment>
<dbReference type="InterPro" id="IPR004875">
    <property type="entry name" value="DDE_SF_endonuclease_dom"/>
</dbReference>
<proteinExistence type="predicted"/>
<accession>A0ABQ9GG49</accession>
<evidence type="ECO:0000313" key="3">
    <source>
        <dbReference type="Proteomes" id="UP001159363"/>
    </source>
</evidence>
<name>A0ABQ9GG49_9NEOP</name>
<gene>
    <name evidence="2" type="ORF">PR048_029410</name>
</gene>
<organism evidence="2 3">
    <name type="scientific">Dryococelus australis</name>
    <dbReference type="NCBI Taxonomy" id="614101"/>
    <lineage>
        <taxon>Eukaryota</taxon>
        <taxon>Metazoa</taxon>
        <taxon>Ecdysozoa</taxon>
        <taxon>Arthropoda</taxon>
        <taxon>Hexapoda</taxon>
        <taxon>Insecta</taxon>
        <taxon>Pterygota</taxon>
        <taxon>Neoptera</taxon>
        <taxon>Polyneoptera</taxon>
        <taxon>Phasmatodea</taxon>
        <taxon>Verophasmatodea</taxon>
        <taxon>Anareolatae</taxon>
        <taxon>Phasmatidae</taxon>
        <taxon>Eurycanthinae</taxon>
        <taxon>Dryococelus</taxon>
    </lineage>
</organism>
<reference evidence="2 3" key="1">
    <citation type="submission" date="2023-02" db="EMBL/GenBank/DDBJ databases">
        <title>LHISI_Scaffold_Assembly.</title>
        <authorList>
            <person name="Stuart O.P."/>
            <person name="Cleave R."/>
            <person name="Magrath M.J.L."/>
            <person name="Mikheyev A.S."/>
        </authorList>
    </citation>
    <scope>NUCLEOTIDE SEQUENCE [LARGE SCALE GENOMIC DNA]</scope>
    <source>
        <strain evidence="2">Daus_M_001</strain>
        <tissue evidence="2">Leg muscle</tissue>
    </source>
</reference>